<evidence type="ECO:0000256" key="1">
    <source>
        <dbReference type="SAM" id="MobiDB-lite"/>
    </source>
</evidence>
<proteinExistence type="predicted"/>
<feature type="chain" id="PRO_5046286573" evidence="2">
    <location>
        <begin position="29"/>
        <end position="119"/>
    </location>
</feature>
<dbReference type="RefSeq" id="WP_142873015.1">
    <property type="nucleotide sequence ID" value="NZ_CP045503.2"/>
</dbReference>
<organism evidence="3 4">
    <name type="scientific">Shewanella eurypsychrophilus</name>
    <dbReference type="NCBI Taxonomy" id="2593656"/>
    <lineage>
        <taxon>Bacteria</taxon>
        <taxon>Pseudomonadati</taxon>
        <taxon>Pseudomonadota</taxon>
        <taxon>Gammaproteobacteria</taxon>
        <taxon>Alteromonadales</taxon>
        <taxon>Shewanellaceae</taxon>
        <taxon>Shewanella</taxon>
    </lineage>
</organism>
<accession>A0ABX6V133</accession>
<sequence length="119" mass="13598">MPFKINRLSSKSWLVAGICLCVSTLAAASDKQSLSEKADVAREESRQIEQEQLQKASEAAAKTQARETKIYKKMLPNDWEAEQKDKAQKQFNERESRENKYLREAKEAATQERKIPKPG</sequence>
<protein>
    <submittedName>
        <fullName evidence="3">Uncharacterized protein</fullName>
    </submittedName>
</protein>
<name>A0ABX6V133_9GAMM</name>
<dbReference type="Proteomes" id="UP000316416">
    <property type="component" value="Chromosome"/>
</dbReference>
<evidence type="ECO:0000256" key="2">
    <source>
        <dbReference type="SAM" id="SignalP"/>
    </source>
</evidence>
<evidence type="ECO:0000313" key="3">
    <source>
        <dbReference type="EMBL" id="QPG56224.1"/>
    </source>
</evidence>
<feature type="region of interest" description="Disordered" evidence="1">
    <location>
        <begin position="43"/>
        <end position="64"/>
    </location>
</feature>
<keyword evidence="2" id="KW-0732">Signal</keyword>
<gene>
    <name evidence="3" type="ORF">FM038_001360</name>
</gene>
<feature type="region of interest" description="Disordered" evidence="1">
    <location>
        <begin position="78"/>
        <end position="119"/>
    </location>
</feature>
<feature type="signal peptide" evidence="2">
    <location>
        <begin position="1"/>
        <end position="28"/>
    </location>
</feature>
<reference evidence="3" key="1">
    <citation type="submission" date="2021-07" db="EMBL/GenBank/DDBJ databases">
        <title>Shewanella sp. YLB-07 whole genome sequence.</title>
        <authorList>
            <person name="Yu L."/>
        </authorList>
    </citation>
    <scope>NUCLEOTIDE SEQUENCE</scope>
    <source>
        <strain evidence="3">YLB-08</strain>
    </source>
</reference>
<evidence type="ECO:0000313" key="4">
    <source>
        <dbReference type="Proteomes" id="UP000316416"/>
    </source>
</evidence>
<dbReference type="EMBL" id="CP045503">
    <property type="protein sequence ID" value="QPG56224.1"/>
    <property type="molecule type" value="Genomic_DNA"/>
</dbReference>
<feature type="compositionally biased region" description="Basic and acidic residues" evidence="1">
    <location>
        <begin position="81"/>
        <end position="119"/>
    </location>
</feature>
<keyword evidence="4" id="KW-1185">Reference proteome</keyword>